<proteinExistence type="predicted"/>
<dbReference type="OrthoDB" id="10620601at2759"/>
<sequence length="117" mass="13030">MHDVLVFTLSGTVIIVTFLSFFITFEIVGDLDIQVSWVLLVWSVVQGELDGFALLDIKNIFQVENGLLPVGVIGLWTCGEVNFVLLFAGWEPDIEPGDKTVDQVVSLGFQFEFFEEG</sequence>
<protein>
    <submittedName>
        <fullName evidence="2">Uncharacterized protein</fullName>
    </submittedName>
</protein>
<feature type="transmembrane region" description="Helical" evidence="1">
    <location>
        <begin position="35"/>
        <end position="55"/>
    </location>
</feature>
<evidence type="ECO:0000313" key="2">
    <source>
        <dbReference type="EMBL" id="KAH3686400.1"/>
    </source>
</evidence>
<keyword evidence="1" id="KW-0472">Membrane</keyword>
<keyword evidence="3" id="KW-1185">Reference proteome</keyword>
<evidence type="ECO:0000256" key="1">
    <source>
        <dbReference type="SAM" id="Phobius"/>
    </source>
</evidence>
<dbReference type="EMBL" id="JAEUBG010001443">
    <property type="protein sequence ID" value="KAH3686400.1"/>
    <property type="molecule type" value="Genomic_DNA"/>
</dbReference>
<organism evidence="2 3">
    <name type="scientific">Wickerhamomyces pijperi</name>
    <name type="common">Yeast</name>
    <name type="synonym">Pichia pijperi</name>
    <dbReference type="NCBI Taxonomy" id="599730"/>
    <lineage>
        <taxon>Eukaryota</taxon>
        <taxon>Fungi</taxon>
        <taxon>Dikarya</taxon>
        <taxon>Ascomycota</taxon>
        <taxon>Saccharomycotina</taxon>
        <taxon>Saccharomycetes</taxon>
        <taxon>Phaffomycetales</taxon>
        <taxon>Wickerhamomycetaceae</taxon>
        <taxon>Wickerhamomyces</taxon>
    </lineage>
</organism>
<comment type="caution">
    <text evidence="2">The sequence shown here is derived from an EMBL/GenBank/DDBJ whole genome shotgun (WGS) entry which is preliminary data.</text>
</comment>
<reference evidence="2" key="1">
    <citation type="journal article" date="2021" name="Open Biol.">
        <title>Shared evolutionary footprints suggest mitochondrial oxidative damage underlies multiple complex I losses in fungi.</title>
        <authorList>
            <person name="Schikora-Tamarit M.A."/>
            <person name="Marcet-Houben M."/>
            <person name="Nosek J."/>
            <person name="Gabaldon T."/>
        </authorList>
    </citation>
    <scope>NUCLEOTIDE SEQUENCE</scope>
    <source>
        <strain evidence="2">CBS2887</strain>
    </source>
</reference>
<feature type="transmembrane region" description="Helical" evidence="1">
    <location>
        <begin position="67"/>
        <end position="90"/>
    </location>
</feature>
<evidence type="ECO:0000313" key="3">
    <source>
        <dbReference type="Proteomes" id="UP000774326"/>
    </source>
</evidence>
<dbReference type="AlphaFoldDB" id="A0A9P8QB47"/>
<reference evidence="2" key="2">
    <citation type="submission" date="2021-01" db="EMBL/GenBank/DDBJ databases">
        <authorList>
            <person name="Schikora-Tamarit M.A."/>
        </authorList>
    </citation>
    <scope>NUCLEOTIDE SEQUENCE</scope>
    <source>
        <strain evidence="2">CBS2887</strain>
    </source>
</reference>
<name>A0A9P8QB47_WICPI</name>
<dbReference type="Proteomes" id="UP000774326">
    <property type="component" value="Unassembled WGS sequence"/>
</dbReference>
<keyword evidence="1" id="KW-1133">Transmembrane helix</keyword>
<accession>A0A9P8QB47</accession>
<feature type="transmembrane region" description="Helical" evidence="1">
    <location>
        <begin position="7"/>
        <end position="29"/>
    </location>
</feature>
<gene>
    <name evidence="2" type="ORF">WICPIJ_002579</name>
</gene>
<keyword evidence="1" id="KW-0812">Transmembrane</keyword>